<name>A0A2I0SBT6_9ACTN</name>
<keyword evidence="5 7" id="KW-0408">Iron</keyword>
<gene>
    <name evidence="8" type="ORF">CW362_40700</name>
</gene>
<evidence type="ECO:0000313" key="8">
    <source>
        <dbReference type="EMBL" id="PKT67390.1"/>
    </source>
</evidence>
<dbReference type="Pfam" id="PF00067">
    <property type="entry name" value="p450"/>
    <property type="match status" value="1"/>
</dbReference>
<comment type="caution">
    <text evidence="8">The sequence shown here is derived from an EMBL/GenBank/DDBJ whole genome shotgun (WGS) entry which is preliminary data.</text>
</comment>
<dbReference type="PRINTS" id="PR00385">
    <property type="entry name" value="P450"/>
</dbReference>
<dbReference type="SUPFAM" id="SSF48264">
    <property type="entry name" value="Cytochrome P450"/>
    <property type="match status" value="1"/>
</dbReference>
<dbReference type="FunFam" id="1.10.630.10:FF:000018">
    <property type="entry name" value="Cytochrome P450 monooxygenase"/>
    <property type="match status" value="1"/>
</dbReference>
<keyword evidence="9" id="KW-1185">Reference proteome</keyword>
<dbReference type="InterPro" id="IPR017972">
    <property type="entry name" value="Cyt_P450_CS"/>
</dbReference>
<keyword evidence="4 7" id="KW-0560">Oxidoreductase</keyword>
<dbReference type="Proteomes" id="UP000236178">
    <property type="component" value="Unassembled WGS sequence"/>
</dbReference>
<evidence type="ECO:0000256" key="2">
    <source>
        <dbReference type="ARBA" id="ARBA00022617"/>
    </source>
</evidence>
<dbReference type="CDD" id="cd11030">
    <property type="entry name" value="CYP105-like"/>
    <property type="match status" value="1"/>
</dbReference>
<evidence type="ECO:0000256" key="6">
    <source>
        <dbReference type="ARBA" id="ARBA00023033"/>
    </source>
</evidence>
<keyword evidence="2 7" id="KW-0349">Heme</keyword>
<accession>A0A2I0SBT6</accession>
<dbReference type="PRINTS" id="PR00359">
    <property type="entry name" value="BP450"/>
</dbReference>
<evidence type="ECO:0000256" key="3">
    <source>
        <dbReference type="ARBA" id="ARBA00022723"/>
    </source>
</evidence>
<dbReference type="GO" id="GO:0004497">
    <property type="term" value="F:monooxygenase activity"/>
    <property type="evidence" value="ECO:0007669"/>
    <property type="project" value="UniProtKB-KW"/>
</dbReference>
<dbReference type="RefSeq" id="WP_103554630.1">
    <property type="nucleotide sequence ID" value="NZ_JBHJSK010000046.1"/>
</dbReference>
<evidence type="ECO:0000313" key="9">
    <source>
        <dbReference type="Proteomes" id="UP000236178"/>
    </source>
</evidence>
<sequence length="402" mass="44741">MTEEAAVQPLVPFPQDRTCPYHPPAGYDPLRAARPLTRVRLYDDRAVWLVTGFSAARDLLGDPRLSANQDNEAFPSPTAGFKNRVRGRRLSLLGMDDPEHKALRRTVIPTFTAKRISALRPRIQEITDRLVEDIIAQGPPAELVSAFALPVSSQVMCLMLGVPYDDHEFFEEQSRRLLAGPTVEDTQRAGEQLDAYLGALIERKQREPGDGLLDELIHEPYARGDIRRDELTALAALLVVAGHETTTNMISLGAFTLIEHPERLAELRADPDLMPAAVEELLRFLSVAEGGMRVATQDIEYAGRTIRADDGVMMSTSLINRDPALHGTPDELDWHREDRHHLAFGFGIHQCLGQNLARAEIEIALRTLFDRLPGLKLAAPVSKIPFKPGTTLQGMIQLPVRW</sequence>
<dbReference type="Gene3D" id="1.10.630.10">
    <property type="entry name" value="Cytochrome P450"/>
    <property type="match status" value="1"/>
</dbReference>
<dbReference type="PANTHER" id="PTHR46696">
    <property type="entry name" value="P450, PUTATIVE (EUROFUNG)-RELATED"/>
    <property type="match status" value="1"/>
</dbReference>
<dbReference type="GO" id="GO:0020037">
    <property type="term" value="F:heme binding"/>
    <property type="evidence" value="ECO:0007669"/>
    <property type="project" value="InterPro"/>
</dbReference>
<proteinExistence type="inferred from homology"/>
<dbReference type="InterPro" id="IPR002397">
    <property type="entry name" value="Cyt_P450_B"/>
</dbReference>
<dbReference type="PROSITE" id="PS00086">
    <property type="entry name" value="CYTOCHROME_P450"/>
    <property type="match status" value="1"/>
</dbReference>
<organism evidence="8 9">
    <name type="scientific">Streptomyces populi</name>
    <dbReference type="NCBI Taxonomy" id="2058924"/>
    <lineage>
        <taxon>Bacteria</taxon>
        <taxon>Bacillati</taxon>
        <taxon>Actinomycetota</taxon>
        <taxon>Actinomycetes</taxon>
        <taxon>Kitasatosporales</taxon>
        <taxon>Streptomycetaceae</taxon>
        <taxon>Streptomyces</taxon>
    </lineage>
</organism>
<dbReference type="GO" id="GO:0016705">
    <property type="term" value="F:oxidoreductase activity, acting on paired donors, with incorporation or reduction of molecular oxygen"/>
    <property type="evidence" value="ECO:0007669"/>
    <property type="project" value="InterPro"/>
</dbReference>
<dbReference type="InterPro" id="IPR036396">
    <property type="entry name" value="Cyt_P450_sf"/>
</dbReference>
<keyword evidence="6 7" id="KW-0503">Monooxygenase</keyword>
<keyword evidence="3 7" id="KW-0479">Metal-binding</keyword>
<protein>
    <submittedName>
        <fullName evidence="8">Cytochrome P450</fullName>
    </submittedName>
</protein>
<dbReference type="EMBL" id="PJOS01000179">
    <property type="protein sequence ID" value="PKT67390.1"/>
    <property type="molecule type" value="Genomic_DNA"/>
</dbReference>
<evidence type="ECO:0000256" key="1">
    <source>
        <dbReference type="ARBA" id="ARBA00010617"/>
    </source>
</evidence>
<dbReference type="OrthoDB" id="3664945at2"/>
<dbReference type="InterPro" id="IPR001128">
    <property type="entry name" value="Cyt_P450"/>
</dbReference>
<evidence type="ECO:0000256" key="7">
    <source>
        <dbReference type="RuleBase" id="RU000461"/>
    </source>
</evidence>
<evidence type="ECO:0000256" key="5">
    <source>
        <dbReference type="ARBA" id="ARBA00023004"/>
    </source>
</evidence>
<dbReference type="AlphaFoldDB" id="A0A2I0SBT6"/>
<comment type="similarity">
    <text evidence="1 7">Belongs to the cytochrome P450 family.</text>
</comment>
<evidence type="ECO:0000256" key="4">
    <source>
        <dbReference type="ARBA" id="ARBA00023002"/>
    </source>
</evidence>
<reference evidence="8 9" key="1">
    <citation type="submission" date="2017-12" db="EMBL/GenBank/DDBJ databases">
        <title>Streptomyces populusis sp. nov., a novel endophytic actinobacterium isolated from stems of Populus adenopoda Maxim.</title>
        <authorList>
            <person name="Wang Z."/>
        </authorList>
    </citation>
    <scope>NUCLEOTIDE SEQUENCE [LARGE SCALE GENOMIC DNA]</scope>
    <source>
        <strain evidence="8 9">A249</strain>
    </source>
</reference>
<dbReference type="GO" id="GO:0005506">
    <property type="term" value="F:iron ion binding"/>
    <property type="evidence" value="ECO:0007669"/>
    <property type="project" value="InterPro"/>
</dbReference>
<dbReference type="PANTHER" id="PTHR46696:SF1">
    <property type="entry name" value="CYTOCHROME P450 YJIB-RELATED"/>
    <property type="match status" value="1"/>
</dbReference>